<evidence type="ECO:0000313" key="2">
    <source>
        <dbReference type="EMBL" id="KFI63035.1"/>
    </source>
</evidence>
<accession>A0A087AW85</accession>
<dbReference type="Proteomes" id="UP000029067">
    <property type="component" value="Unassembled WGS sequence"/>
</dbReference>
<protein>
    <recommendedName>
        <fullName evidence="1">DUF1828 domain-containing protein</fullName>
    </recommendedName>
</protein>
<organism evidence="2 3">
    <name type="scientific">Bifidobacterium cuniculi</name>
    <dbReference type="NCBI Taxonomy" id="1688"/>
    <lineage>
        <taxon>Bacteria</taxon>
        <taxon>Bacillati</taxon>
        <taxon>Actinomycetota</taxon>
        <taxon>Actinomycetes</taxon>
        <taxon>Bifidobacteriales</taxon>
        <taxon>Bifidobacteriaceae</taxon>
        <taxon>Bifidobacterium</taxon>
    </lineage>
</organism>
<gene>
    <name evidence="2" type="ORF">BCUN_0868</name>
</gene>
<dbReference type="InterPro" id="IPR014960">
    <property type="entry name" value="DUF1828"/>
</dbReference>
<dbReference type="Pfam" id="PF08861">
    <property type="entry name" value="DUF1828"/>
    <property type="match status" value="1"/>
</dbReference>
<dbReference type="EMBL" id="JGYV01000010">
    <property type="protein sequence ID" value="KFI63035.1"/>
    <property type="molecule type" value="Genomic_DNA"/>
</dbReference>
<evidence type="ECO:0000259" key="1">
    <source>
        <dbReference type="Pfam" id="PF08861"/>
    </source>
</evidence>
<proteinExistence type="predicted"/>
<dbReference type="RefSeq" id="WP_160257626.1">
    <property type="nucleotide sequence ID" value="NZ_JGYV01000010.1"/>
</dbReference>
<name>A0A087AW85_9BIFI</name>
<evidence type="ECO:0000313" key="3">
    <source>
        <dbReference type="Proteomes" id="UP000029067"/>
    </source>
</evidence>
<comment type="caution">
    <text evidence="2">The sequence shown here is derived from an EMBL/GenBank/DDBJ whole genome shotgun (WGS) entry which is preliminary data.</text>
</comment>
<keyword evidence="3" id="KW-1185">Reference proteome</keyword>
<dbReference type="STRING" id="1688.BCUN_0868"/>
<feature type="domain" description="DUF1828" evidence="1">
    <location>
        <begin position="25"/>
        <end position="63"/>
    </location>
</feature>
<sequence length="110" mass="11921">MITANHSARRSDRSDGGVMLPVVLPLMDAKGDLVRVYVQVQAGRVRVSDDGWFLFDAVCAGVSQTRLASVAARHGGCVEDGCVVFDFPLDVTVEYAFGRVLGFVRDWSDA</sequence>
<dbReference type="AlphaFoldDB" id="A0A087AW85"/>
<reference evidence="2 3" key="1">
    <citation type="submission" date="2014-03" db="EMBL/GenBank/DDBJ databases">
        <title>Genomics of Bifidobacteria.</title>
        <authorList>
            <person name="Ventura M."/>
            <person name="Milani C."/>
            <person name="Lugli G.A."/>
        </authorList>
    </citation>
    <scope>NUCLEOTIDE SEQUENCE [LARGE SCALE GENOMIC DNA]</scope>
    <source>
        <strain evidence="2 3">LMG 10738</strain>
    </source>
</reference>